<accession>A0ABV2X9T2</accession>
<comment type="caution">
    <text evidence="1">The sequence shown here is derived from an EMBL/GenBank/DDBJ whole genome shotgun (WGS) entry which is preliminary data.</text>
</comment>
<protein>
    <submittedName>
        <fullName evidence="1">DNA-directed RNA polymerase subunit beta</fullName>
    </submittedName>
</protein>
<keyword evidence="1" id="KW-0804">Transcription</keyword>
<dbReference type="Proteomes" id="UP001550535">
    <property type="component" value="Unassembled WGS sequence"/>
</dbReference>
<evidence type="ECO:0000313" key="2">
    <source>
        <dbReference type="Proteomes" id="UP001550535"/>
    </source>
</evidence>
<keyword evidence="1" id="KW-0240">DNA-directed RNA polymerase</keyword>
<organism evidence="1 2">
    <name type="scientific">Nocardia niwae</name>
    <dbReference type="NCBI Taxonomy" id="626084"/>
    <lineage>
        <taxon>Bacteria</taxon>
        <taxon>Bacillati</taxon>
        <taxon>Actinomycetota</taxon>
        <taxon>Actinomycetes</taxon>
        <taxon>Mycobacteriales</taxon>
        <taxon>Nocardiaceae</taxon>
        <taxon>Nocardia</taxon>
    </lineage>
</organism>
<proteinExistence type="predicted"/>
<reference evidence="1 2" key="1">
    <citation type="submission" date="2024-06" db="EMBL/GenBank/DDBJ databases">
        <title>The Natural Products Discovery Center: Release of the First 8490 Sequenced Strains for Exploring Actinobacteria Biosynthetic Diversity.</title>
        <authorList>
            <person name="Kalkreuter E."/>
            <person name="Kautsar S.A."/>
            <person name="Yang D."/>
            <person name="Bader C.D."/>
            <person name="Teijaro C.N."/>
            <person name="Fluegel L."/>
            <person name="Davis C.M."/>
            <person name="Simpson J.R."/>
            <person name="Lauterbach L."/>
            <person name="Steele A.D."/>
            <person name="Gui C."/>
            <person name="Meng S."/>
            <person name="Li G."/>
            <person name="Viehrig K."/>
            <person name="Ye F."/>
            <person name="Su P."/>
            <person name="Kiefer A.F."/>
            <person name="Nichols A."/>
            <person name="Cepeda A.J."/>
            <person name="Yan W."/>
            <person name="Fan B."/>
            <person name="Jiang Y."/>
            <person name="Adhikari A."/>
            <person name="Zheng C.-J."/>
            <person name="Schuster L."/>
            <person name="Cowan T.M."/>
            <person name="Smanski M.J."/>
            <person name="Chevrette M.G."/>
            <person name="De Carvalho L.P.S."/>
            <person name="Shen B."/>
        </authorList>
    </citation>
    <scope>NUCLEOTIDE SEQUENCE [LARGE SCALE GENOMIC DNA]</scope>
    <source>
        <strain evidence="1 2">NPDC019434</strain>
    </source>
</reference>
<evidence type="ECO:0000313" key="1">
    <source>
        <dbReference type="EMBL" id="MEU2122658.1"/>
    </source>
</evidence>
<gene>
    <name evidence="1" type="ORF">ABZ507_12655</name>
</gene>
<sequence>MSRPTPVCADAPTTILETPVARCRFYRNVCGLPARIDPELGRILVPSGSVGAITVPAQLGARVKIRMREFGVPTGPIISHPRSKRWTILVVPDIPCDMPLFSELFRLNATMTSAGAQIALPSPADDGPVRFRVWVQAPRDSYRPSAFAVIGAIRDCGRTRPRE</sequence>
<dbReference type="GO" id="GO:0000428">
    <property type="term" value="C:DNA-directed RNA polymerase complex"/>
    <property type="evidence" value="ECO:0007669"/>
    <property type="project" value="UniProtKB-KW"/>
</dbReference>
<keyword evidence="2" id="KW-1185">Reference proteome</keyword>
<name>A0ABV2X9T2_9NOCA</name>
<dbReference type="EMBL" id="JBEYBR010000026">
    <property type="protein sequence ID" value="MEU2122658.1"/>
    <property type="molecule type" value="Genomic_DNA"/>
</dbReference>
<dbReference type="RefSeq" id="WP_357809036.1">
    <property type="nucleotide sequence ID" value="NZ_JBEYBM010000024.1"/>
</dbReference>